<proteinExistence type="predicted"/>
<dbReference type="InterPro" id="IPR036291">
    <property type="entry name" value="NAD(P)-bd_dom_sf"/>
</dbReference>
<dbReference type="Pfam" id="PF01370">
    <property type="entry name" value="Epimerase"/>
    <property type="match status" value="1"/>
</dbReference>
<accession>A0ABS4XGE6</accession>
<dbReference type="GO" id="GO:0003978">
    <property type="term" value="F:UDP-glucose 4-epimerase activity"/>
    <property type="evidence" value="ECO:0007669"/>
    <property type="project" value="UniProtKB-EC"/>
</dbReference>
<evidence type="ECO:0000259" key="1">
    <source>
        <dbReference type="Pfam" id="PF01370"/>
    </source>
</evidence>
<evidence type="ECO:0000313" key="2">
    <source>
        <dbReference type="EMBL" id="MBP2387527.1"/>
    </source>
</evidence>
<comment type="caution">
    <text evidence="2">The sequence shown here is derived from an EMBL/GenBank/DDBJ whole genome shotgun (WGS) entry which is preliminary data.</text>
</comment>
<feature type="domain" description="NAD-dependent epimerase/dehydratase" evidence="1">
    <location>
        <begin position="4"/>
        <end position="226"/>
    </location>
</feature>
<dbReference type="InterPro" id="IPR001509">
    <property type="entry name" value="Epimerase_deHydtase"/>
</dbReference>
<sequence length="307" mass="33123">MSNILVTGGAGFTGRHIVNDLADAGHNVISYNRDFLEAPRPDVTAIQGELFDIPRLLAAFKDHDVDAIIHTAAMSHPTYSLDFPLATFSANVEGTVSVFEAARIHGIKRIVNFSSECVYGKISVATVLESEPHNPTTPYAITKVAGEWLGQVYQERYGIDVISLRIGQVYGPGNRMDEVVRDVMRGVIHDGSFSIDHGADHRYNLVYVRDVANAAIAAVQAPMATAPRQLGYNVSGPEHATLAEIADVVRAAFPGNPIEIGPGLDPTLDLQGHFSVAAAAADLGYVPSWPLERAIPDYGEWLAKHDS</sequence>
<keyword evidence="2" id="KW-0413">Isomerase</keyword>
<dbReference type="EC" id="5.1.3.2" evidence="2"/>
<dbReference type="CDD" id="cd08946">
    <property type="entry name" value="SDR_e"/>
    <property type="match status" value="1"/>
</dbReference>
<evidence type="ECO:0000313" key="3">
    <source>
        <dbReference type="Proteomes" id="UP001296993"/>
    </source>
</evidence>
<dbReference type="EMBL" id="JAGIOF010000001">
    <property type="protein sequence ID" value="MBP2387527.1"/>
    <property type="molecule type" value="Genomic_DNA"/>
</dbReference>
<dbReference type="Proteomes" id="UP001296993">
    <property type="component" value="Unassembled WGS sequence"/>
</dbReference>
<dbReference type="Gene3D" id="3.40.50.720">
    <property type="entry name" value="NAD(P)-binding Rossmann-like Domain"/>
    <property type="match status" value="1"/>
</dbReference>
<dbReference type="PANTHER" id="PTHR43245">
    <property type="entry name" value="BIFUNCTIONAL POLYMYXIN RESISTANCE PROTEIN ARNA"/>
    <property type="match status" value="1"/>
</dbReference>
<dbReference type="RefSeq" id="WP_209999842.1">
    <property type="nucleotide sequence ID" value="NZ_BAAAJY010000011.1"/>
</dbReference>
<reference evidence="2 3" key="1">
    <citation type="submission" date="2021-03" db="EMBL/GenBank/DDBJ databases">
        <title>Sequencing the genomes of 1000 actinobacteria strains.</title>
        <authorList>
            <person name="Klenk H.-P."/>
        </authorList>
    </citation>
    <scope>NUCLEOTIDE SEQUENCE [LARGE SCALE GENOMIC DNA]</scope>
    <source>
        <strain evidence="2 3">DSM 15797</strain>
    </source>
</reference>
<dbReference type="SUPFAM" id="SSF51735">
    <property type="entry name" value="NAD(P)-binding Rossmann-fold domains"/>
    <property type="match status" value="1"/>
</dbReference>
<dbReference type="InterPro" id="IPR050177">
    <property type="entry name" value="Lipid_A_modif_metabolic_enz"/>
</dbReference>
<organism evidence="2 3">
    <name type="scientific">Paeniglutamicibacter kerguelensis</name>
    <dbReference type="NCBI Taxonomy" id="254788"/>
    <lineage>
        <taxon>Bacteria</taxon>
        <taxon>Bacillati</taxon>
        <taxon>Actinomycetota</taxon>
        <taxon>Actinomycetes</taxon>
        <taxon>Micrococcales</taxon>
        <taxon>Micrococcaceae</taxon>
        <taxon>Paeniglutamicibacter</taxon>
    </lineage>
</organism>
<name>A0ABS4XGE6_9MICC</name>
<protein>
    <submittedName>
        <fullName evidence="2">UDP-glucose 4-epimerase</fullName>
        <ecNumber evidence="2">5.1.3.2</ecNumber>
    </submittedName>
</protein>
<keyword evidence="3" id="KW-1185">Reference proteome</keyword>
<gene>
    <name evidence="2" type="ORF">JOF47_003038</name>
</gene>